<evidence type="ECO:0000313" key="4">
    <source>
        <dbReference type="Proteomes" id="UP001147747"/>
    </source>
</evidence>
<dbReference type="InterPro" id="IPR005135">
    <property type="entry name" value="Endo/exonuclease/phosphatase"/>
</dbReference>
<dbReference type="Gene3D" id="3.60.10.10">
    <property type="entry name" value="Endonuclease/exonuclease/phosphatase"/>
    <property type="match status" value="1"/>
</dbReference>
<name>A0A9W9WAD0_9EURO</name>
<dbReference type="EMBL" id="JAPZBU010000003">
    <property type="protein sequence ID" value="KAJ5413841.1"/>
    <property type="molecule type" value="Genomic_DNA"/>
</dbReference>
<sequence length="676" mass="76224">MAQFMRDPAVIEADIIALQEPWKNPFSNTTHYPAKDTHELLYPEIGGEGEERARVCMFVSKKLTGWVHTVHSKDLQELSITTSTGTLRILNTYNDRTSNAALHLLPAVLPEHSDGSSRLMILGDFNLHHPWWGREGVKAEEEAEELLDLMEKLALDSWLPEGTITRMDGKSESTIDLVLASAPLRTRMINCEVQMGVHADSDHLPIHTLVDVETQVADDPVLRRNWKAMDEPKLVQFVNDNLQSWHPHPGNHPQIEHDTQRLLQVVQQGIQTAVPWARPSMFAKEGWTEECSEAISTCRRLFREISKQKTEEERKEAHQIYASMRNHKGRTIKKALSVGFRRWVRKASRAKGGLWKLSKWARNRQGGSSGVIPPLKGPDGAHATDDAGKVELLRKTFFPRPPEADLSDLAPGRRVYHRPAIEFPPITEQEVLDAVHRAPPDKAPGEDAIPNRVWKVLVANCGNFAPIVTRIFDVCMRTGYNPSCFQTSITVTLRKGGPRDFRLPKSYRPVALINTMAKLLESIIATRISDAVELHQLLPGTHLGGRNGISIDHVIQLIIDRVRRAWGRGRQSSMVLLDVAGAYDNVSHQRLLSNMRRLGLGFFVPWVEAFLTNRSTRIKLPGFLSEPFPTPTGIPRVPHYPLSYSCFLTLPWSKLAARKPEMGSPRALDGWTMWQS</sequence>
<dbReference type="AlphaFoldDB" id="A0A9W9WAD0"/>
<proteinExistence type="predicted"/>
<dbReference type="GeneID" id="81364095"/>
<dbReference type="GO" id="GO:0003824">
    <property type="term" value="F:catalytic activity"/>
    <property type="evidence" value="ECO:0007669"/>
    <property type="project" value="InterPro"/>
</dbReference>
<reference evidence="3" key="1">
    <citation type="submission" date="2022-12" db="EMBL/GenBank/DDBJ databases">
        <authorList>
            <person name="Petersen C."/>
        </authorList>
    </citation>
    <scope>NUCLEOTIDE SEQUENCE</scope>
    <source>
        <strain evidence="3">IBT 29677</strain>
    </source>
</reference>
<dbReference type="InterPro" id="IPR000477">
    <property type="entry name" value="RT_dom"/>
</dbReference>
<evidence type="ECO:0000259" key="2">
    <source>
        <dbReference type="Pfam" id="PF14529"/>
    </source>
</evidence>
<evidence type="ECO:0000259" key="1">
    <source>
        <dbReference type="Pfam" id="PF00078"/>
    </source>
</evidence>
<dbReference type="RefSeq" id="XP_056493697.1">
    <property type="nucleotide sequence ID" value="XM_056625115.1"/>
</dbReference>
<protein>
    <recommendedName>
        <fullName evidence="5">Reverse transcriptase domain-containing protein</fullName>
    </recommendedName>
</protein>
<gene>
    <name evidence="3" type="ORF">N7509_000468</name>
</gene>
<dbReference type="PANTHER" id="PTHR33481">
    <property type="entry name" value="REVERSE TRANSCRIPTASE"/>
    <property type="match status" value="1"/>
</dbReference>
<dbReference type="SUPFAM" id="SSF56219">
    <property type="entry name" value="DNase I-like"/>
    <property type="match status" value="1"/>
</dbReference>
<reference evidence="3" key="2">
    <citation type="journal article" date="2023" name="IMA Fungus">
        <title>Comparative genomic study of the Penicillium genus elucidates a diverse pangenome and 15 lateral gene transfer events.</title>
        <authorList>
            <person name="Petersen C."/>
            <person name="Sorensen T."/>
            <person name="Nielsen M.R."/>
            <person name="Sondergaard T.E."/>
            <person name="Sorensen J.L."/>
            <person name="Fitzpatrick D.A."/>
            <person name="Frisvad J.C."/>
            <person name="Nielsen K.L."/>
        </authorList>
    </citation>
    <scope>NUCLEOTIDE SEQUENCE</scope>
    <source>
        <strain evidence="3">IBT 29677</strain>
    </source>
</reference>
<feature type="domain" description="Endonuclease/exonuclease/phosphatase" evidence="2">
    <location>
        <begin position="88"/>
        <end position="206"/>
    </location>
</feature>
<dbReference type="Pfam" id="PF00078">
    <property type="entry name" value="RVT_1"/>
    <property type="match status" value="1"/>
</dbReference>
<dbReference type="InterPro" id="IPR036691">
    <property type="entry name" value="Endo/exonu/phosph_ase_sf"/>
</dbReference>
<dbReference type="OrthoDB" id="5549573at2759"/>
<comment type="caution">
    <text evidence="3">The sequence shown here is derived from an EMBL/GenBank/DDBJ whole genome shotgun (WGS) entry which is preliminary data.</text>
</comment>
<accession>A0A9W9WAD0</accession>
<dbReference type="PANTHER" id="PTHR33481:SF1">
    <property type="entry name" value="ENDONUCLEASE_EXONUCLEASE_PHOSPHATASE DOMAIN-CONTAINING PROTEIN-RELATED"/>
    <property type="match status" value="1"/>
</dbReference>
<keyword evidence="4" id="KW-1185">Reference proteome</keyword>
<feature type="domain" description="Reverse transcriptase" evidence="1">
    <location>
        <begin position="497"/>
        <end position="617"/>
    </location>
</feature>
<dbReference type="Pfam" id="PF14529">
    <property type="entry name" value="Exo_endo_phos_2"/>
    <property type="match status" value="1"/>
</dbReference>
<evidence type="ECO:0000313" key="3">
    <source>
        <dbReference type="EMBL" id="KAJ5413841.1"/>
    </source>
</evidence>
<evidence type="ECO:0008006" key="5">
    <source>
        <dbReference type="Google" id="ProtNLM"/>
    </source>
</evidence>
<organism evidence="3 4">
    <name type="scientific">Penicillium cosmopolitanum</name>
    <dbReference type="NCBI Taxonomy" id="1131564"/>
    <lineage>
        <taxon>Eukaryota</taxon>
        <taxon>Fungi</taxon>
        <taxon>Dikarya</taxon>
        <taxon>Ascomycota</taxon>
        <taxon>Pezizomycotina</taxon>
        <taxon>Eurotiomycetes</taxon>
        <taxon>Eurotiomycetidae</taxon>
        <taxon>Eurotiales</taxon>
        <taxon>Aspergillaceae</taxon>
        <taxon>Penicillium</taxon>
    </lineage>
</organism>
<dbReference type="Proteomes" id="UP001147747">
    <property type="component" value="Unassembled WGS sequence"/>
</dbReference>